<comment type="caution">
    <text evidence="4">The sequence shown here is derived from an EMBL/GenBank/DDBJ whole genome shotgun (WGS) entry which is preliminary data.</text>
</comment>
<evidence type="ECO:0000313" key="4">
    <source>
        <dbReference type="EMBL" id="MEN5378867.1"/>
    </source>
</evidence>
<feature type="domain" description="N-acetyltransferase" evidence="3">
    <location>
        <begin position="1"/>
        <end position="143"/>
    </location>
</feature>
<accession>A0ABV0BWM3</accession>
<evidence type="ECO:0000259" key="3">
    <source>
        <dbReference type="PROSITE" id="PS51186"/>
    </source>
</evidence>
<name>A0ABV0BWM3_9SPHI</name>
<dbReference type="Proteomes" id="UP001409291">
    <property type="component" value="Unassembled WGS sequence"/>
</dbReference>
<evidence type="ECO:0000256" key="2">
    <source>
        <dbReference type="ARBA" id="ARBA00023315"/>
    </source>
</evidence>
<dbReference type="InterPro" id="IPR016181">
    <property type="entry name" value="Acyl_CoA_acyltransferase"/>
</dbReference>
<dbReference type="PANTHER" id="PTHR43877">
    <property type="entry name" value="AMINOALKYLPHOSPHONATE N-ACETYLTRANSFERASE-RELATED-RELATED"/>
    <property type="match status" value="1"/>
</dbReference>
<dbReference type="Pfam" id="PF00583">
    <property type="entry name" value="Acetyltransf_1"/>
    <property type="match status" value="1"/>
</dbReference>
<keyword evidence="5" id="KW-1185">Reference proteome</keyword>
<keyword evidence="2" id="KW-0012">Acyltransferase</keyword>
<dbReference type="EMBL" id="JBDJNQ010000008">
    <property type="protein sequence ID" value="MEN5378867.1"/>
    <property type="molecule type" value="Genomic_DNA"/>
</dbReference>
<sequence length="143" mass="16190">MEIRTVSTEADLMICKDLILGFSKNISEKNFLKEVKFMIKNDSLNITYVYDTNEHRAVAFVGFRFIRTLRTGLIINIDDLYTDPMYRGRGYGAALLEHVEQEAMACGISTVHLDSGAPLKPAQRLYQNKGFNIVSQHLALEVS</sequence>
<organism evidence="4 5">
    <name type="scientific">Sphingobacterium kitahiroshimense</name>
    <dbReference type="NCBI Taxonomy" id="470446"/>
    <lineage>
        <taxon>Bacteria</taxon>
        <taxon>Pseudomonadati</taxon>
        <taxon>Bacteroidota</taxon>
        <taxon>Sphingobacteriia</taxon>
        <taxon>Sphingobacteriales</taxon>
        <taxon>Sphingobacteriaceae</taxon>
        <taxon>Sphingobacterium</taxon>
    </lineage>
</organism>
<protein>
    <submittedName>
        <fullName evidence="4">GNAT family N-acetyltransferase</fullName>
    </submittedName>
</protein>
<gene>
    <name evidence="4" type="ORF">ABE541_16515</name>
</gene>
<keyword evidence="1" id="KW-0808">Transferase</keyword>
<dbReference type="RefSeq" id="WP_346581730.1">
    <property type="nucleotide sequence ID" value="NZ_JBDJLH010000017.1"/>
</dbReference>
<dbReference type="PANTHER" id="PTHR43877:SF2">
    <property type="entry name" value="AMINOALKYLPHOSPHONATE N-ACETYLTRANSFERASE-RELATED"/>
    <property type="match status" value="1"/>
</dbReference>
<evidence type="ECO:0000256" key="1">
    <source>
        <dbReference type="ARBA" id="ARBA00022679"/>
    </source>
</evidence>
<dbReference type="SUPFAM" id="SSF55729">
    <property type="entry name" value="Acyl-CoA N-acyltransferases (Nat)"/>
    <property type="match status" value="1"/>
</dbReference>
<dbReference type="CDD" id="cd04301">
    <property type="entry name" value="NAT_SF"/>
    <property type="match status" value="1"/>
</dbReference>
<dbReference type="Gene3D" id="3.40.630.30">
    <property type="match status" value="1"/>
</dbReference>
<evidence type="ECO:0000313" key="5">
    <source>
        <dbReference type="Proteomes" id="UP001409291"/>
    </source>
</evidence>
<dbReference type="PROSITE" id="PS51186">
    <property type="entry name" value="GNAT"/>
    <property type="match status" value="1"/>
</dbReference>
<reference evidence="4 5" key="1">
    <citation type="submission" date="2024-04" db="EMBL/GenBank/DDBJ databases">
        <title>WGS of bacteria from Torrens River.</title>
        <authorList>
            <person name="Wyrsch E.R."/>
            <person name="Drigo B."/>
        </authorList>
    </citation>
    <scope>NUCLEOTIDE SEQUENCE [LARGE SCALE GENOMIC DNA]</scope>
    <source>
        <strain evidence="4 5">TWI391</strain>
    </source>
</reference>
<dbReference type="InterPro" id="IPR050832">
    <property type="entry name" value="Bact_Acetyltransf"/>
</dbReference>
<proteinExistence type="predicted"/>
<dbReference type="InterPro" id="IPR000182">
    <property type="entry name" value="GNAT_dom"/>
</dbReference>